<dbReference type="EMBL" id="GGFL01013516">
    <property type="protein sequence ID" value="MBW77694.1"/>
    <property type="molecule type" value="Transcribed_RNA"/>
</dbReference>
<proteinExistence type="predicted"/>
<keyword evidence="1" id="KW-0472">Membrane</keyword>
<evidence type="ECO:0000256" key="1">
    <source>
        <dbReference type="SAM" id="Phobius"/>
    </source>
</evidence>
<reference evidence="2" key="1">
    <citation type="submission" date="2018-01" db="EMBL/GenBank/DDBJ databases">
        <title>An insight into the sialome of Amazonian anophelines.</title>
        <authorList>
            <person name="Ribeiro J.M."/>
            <person name="Scarpassa V."/>
            <person name="Calvo E."/>
        </authorList>
    </citation>
    <scope>NUCLEOTIDE SEQUENCE</scope>
</reference>
<protein>
    <submittedName>
        <fullName evidence="2">Putative secreted protein</fullName>
    </submittedName>
</protein>
<keyword evidence="1" id="KW-0812">Transmembrane</keyword>
<keyword evidence="1" id="KW-1133">Transmembrane helix</keyword>
<accession>A0A2M4DJJ1</accession>
<dbReference type="AlphaFoldDB" id="A0A2M4DJJ1"/>
<name>A0A2M4DJJ1_ANODA</name>
<feature type="transmembrane region" description="Helical" evidence="1">
    <location>
        <begin position="17"/>
        <end position="38"/>
    </location>
</feature>
<organism evidence="2">
    <name type="scientific">Anopheles darlingi</name>
    <name type="common">Mosquito</name>
    <dbReference type="NCBI Taxonomy" id="43151"/>
    <lineage>
        <taxon>Eukaryota</taxon>
        <taxon>Metazoa</taxon>
        <taxon>Ecdysozoa</taxon>
        <taxon>Arthropoda</taxon>
        <taxon>Hexapoda</taxon>
        <taxon>Insecta</taxon>
        <taxon>Pterygota</taxon>
        <taxon>Neoptera</taxon>
        <taxon>Endopterygota</taxon>
        <taxon>Diptera</taxon>
        <taxon>Nematocera</taxon>
        <taxon>Culicoidea</taxon>
        <taxon>Culicidae</taxon>
        <taxon>Anophelinae</taxon>
        <taxon>Anopheles</taxon>
    </lineage>
</organism>
<evidence type="ECO:0000313" key="2">
    <source>
        <dbReference type="EMBL" id="MBW77694.1"/>
    </source>
</evidence>
<sequence>MFVIIYGLLSVKHLRPIRINLLLLLLLLLAVFCGCNILRRFAIPHHHPHPYQLFRFYLKKRIETPF</sequence>